<dbReference type="PANTHER" id="PTHR35841">
    <property type="entry name" value="PHOSPHONATES-BINDING PERIPLASMIC PROTEIN"/>
    <property type="match status" value="1"/>
</dbReference>
<proteinExistence type="inferred from homology"/>
<evidence type="ECO:0000256" key="2">
    <source>
        <dbReference type="ARBA" id="ARBA00022729"/>
    </source>
</evidence>
<dbReference type="NCBIfam" id="TIGR01098">
    <property type="entry name" value="3A0109s03R"/>
    <property type="match status" value="1"/>
</dbReference>
<evidence type="ECO:0000313" key="6">
    <source>
        <dbReference type="Proteomes" id="UP000051086"/>
    </source>
</evidence>
<dbReference type="CDD" id="cd01071">
    <property type="entry name" value="PBP2_PhnD_like"/>
    <property type="match status" value="1"/>
</dbReference>
<dbReference type="Proteomes" id="UP000051086">
    <property type="component" value="Unassembled WGS sequence"/>
</dbReference>
<dbReference type="Gene3D" id="3.40.190.10">
    <property type="entry name" value="Periplasmic binding protein-like II"/>
    <property type="match status" value="2"/>
</dbReference>
<feature type="signal peptide" evidence="3">
    <location>
        <begin position="1"/>
        <end position="19"/>
    </location>
</feature>
<evidence type="ECO:0000313" key="5">
    <source>
        <dbReference type="EMBL" id="CUH70281.1"/>
    </source>
</evidence>
<sequence length="306" mass="33797">MRFITATALAALIAAPAMADGWKDDYQVLKFGVLSGENEKDRIARYTPLEKYLEEKLGIEVEIFTAGNYDGVIQALAADQIEIARLGSSSYAAAYTATNGGVVPTLTDIKKDGTTGYYSIVVTRCDSGITSLEDAKGKVHAFADPDSTSGYAVPYWNMVNKEGFKPEEHFGTVTFGGSHEADVQGVYNGTFDTASTYQNNDVNGIYQRMEAKGMIEPGQICKIWQSPEITTGPWTFRKNLPAEMIEEVTAVIETFPAEDPEGFKLYSSYDPEDDNNKVGFTRVDADRYQWIVDMRAWIKAARRSNS</sequence>
<dbReference type="EMBL" id="CYSB01000004">
    <property type="protein sequence ID" value="CUH62439.1"/>
    <property type="molecule type" value="Genomic_DNA"/>
</dbReference>
<name>A0A0P1F3Z0_9RHOB</name>
<dbReference type="AlphaFoldDB" id="A0A0P1F3Z0"/>
<dbReference type="PANTHER" id="PTHR35841:SF1">
    <property type="entry name" value="PHOSPHONATES-BINDING PERIPLASMIC PROTEIN"/>
    <property type="match status" value="1"/>
</dbReference>
<evidence type="ECO:0000256" key="3">
    <source>
        <dbReference type="SAM" id="SignalP"/>
    </source>
</evidence>
<dbReference type="OrthoDB" id="9802896at2"/>
<protein>
    <submittedName>
        <fullName evidence="5">Phosphate-import protein PhnD</fullName>
    </submittedName>
</protein>
<keyword evidence="2 3" id="KW-0732">Signal</keyword>
<organism evidence="5 7">
    <name type="scientific">Thalassovita autumnalis</name>
    <dbReference type="NCBI Taxonomy" id="2072972"/>
    <lineage>
        <taxon>Bacteria</taxon>
        <taxon>Pseudomonadati</taxon>
        <taxon>Pseudomonadota</taxon>
        <taxon>Alphaproteobacteria</taxon>
        <taxon>Rhodobacterales</taxon>
        <taxon>Roseobacteraceae</taxon>
        <taxon>Thalassovita</taxon>
    </lineage>
</organism>
<reference evidence="5 7" key="1">
    <citation type="submission" date="2015-09" db="EMBL/GenBank/DDBJ databases">
        <authorList>
            <consortium name="Swine Surveillance"/>
        </authorList>
    </citation>
    <scope>NUCLEOTIDE SEQUENCE [LARGE SCALE GENOMIC DNA]</scope>
    <source>
        <strain evidence="5 7">5120</strain>
    </source>
</reference>
<dbReference type="InterPro" id="IPR005770">
    <property type="entry name" value="PhnD"/>
</dbReference>
<dbReference type="Pfam" id="PF12974">
    <property type="entry name" value="Phosphonate-bd"/>
    <property type="match status" value="1"/>
</dbReference>
<dbReference type="NCBIfam" id="TIGR03431">
    <property type="entry name" value="PhnD"/>
    <property type="match status" value="1"/>
</dbReference>
<dbReference type="RefSeq" id="WP_058241637.1">
    <property type="nucleotide sequence ID" value="NZ_CYSB01000004.1"/>
</dbReference>
<reference evidence="4 6" key="2">
    <citation type="submission" date="2015-09" db="EMBL/GenBank/DDBJ databases">
        <authorList>
            <person name="Rodrigo-Torres L."/>
            <person name="Arahal D.R."/>
        </authorList>
    </citation>
    <scope>NUCLEOTIDE SEQUENCE [LARGE SCALE GENOMIC DNA]</scope>
    <source>
        <strain evidence="4 6">CECT 5118</strain>
    </source>
</reference>
<dbReference type="Proteomes" id="UP000051887">
    <property type="component" value="Unassembled WGS sequence"/>
</dbReference>
<accession>A0A0P1F3Z0</accession>
<dbReference type="GO" id="GO:0055085">
    <property type="term" value="P:transmembrane transport"/>
    <property type="evidence" value="ECO:0007669"/>
    <property type="project" value="InterPro"/>
</dbReference>
<feature type="chain" id="PRO_5009792346" evidence="3">
    <location>
        <begin position="20"/>
        <end position="306"/>
    </location>
</feature>
<gene>
    <name evidence="5" type="primary">phnD_2</name>
    <name evidence="4" type="ORF">TL5118_00023</name>
    <name evidence="5" type="ORF">TL5120_00054</name>
</gene>
<keyword evidence="6" id="KW-1185">Reference proteome</keyword>
<dbReference type="InterPro" id="IPR017797">
    <property type="entry name" value="Phosphnate-bd"/>
</dbReference>
<dbReference type="GO" id="GO:0043190">
    <property type="term" value="C:ATP-binding cassette (ABC) transporter complex"/>
    <property type="evidence" value="ECO:0007669"/>
    <property type="project" value="InterPro"/>
</dbReference>
<dbReference type="GO" id="GO:0015716">
    <property type="term" value="P:organic phosphonate transport"/>
    <property type="evidence" value="ECO:0007669"/>
    <property type="project" value="InterPro"/>
</dbReference>
<comment type="similarity">
    <text evidence="1">Belongs to the phosphate/phosphite/phosphonate binding protein family.</text>
</comment>
<dbReference type="EMBL" id="CYSC01000003">
    <property type="protein sequence ID" value="CUH70281.1"/>
    <property type="molecule type" value="Genomic_DNA"/>
</dbReference>
<evidence type="ECO:0000313" key="4">
    <source>
        <dbReference type="EMBL" id="CUH62439.1"/>
    </source>
</evidence>
<dbReference type="SUPFAM" id="SSF53850">
    <property type="entry name" value="Periplasmic binding protein-like II"/>
    <property type="match status" value="1"/>
</dbReference>
<evidence type="ECO:0000313" key="7">
    <source>
        <dbReference type="Proteomes" id="UP000051887"/>
    </source>
</evidence>
<evidence type="ECO:0000256" key="1">
    <source>
        <dbReference type="ARBA" id="ARBA00007162"/>
    </source>
</evidence>